<protein>
    <recommendedName>
        <fullName evidence="3">C2H2-type domain-containing protein</fullName>
    </recommendedName>
</protein>
<dbReference type="HOGENOM" id="CLU_280750_0_0_1"/>
<dbReference type="Pfam" id="PF09729">
    <property type="entry name" value="Gti1_Pac2"/>
    <property type="match status" value="1"/>
</dbReference>
<dbReference type="InterPro" id="IPR013087">
    <property type="entry name" value="Znf_C2H2_type"/>
</dbReference>
<feature type="domain" description="C2H2-type" evidence="3">
    <location>
        <begin position="903"/>
        <end position="926"/>
    </location>
</feature>
<organism evidence="4 5">
    <name type="scientific">Endocarpon pusillum (strain Z07020 / HMAS-L-300199)</name>
    <name type="common">Lichen-forming fungus</name>
    <dbReference type="NCBI Taxonomy" id="1263415"/>
    <lineage>
        <taxon>Eukaryota</taxon>
        <taxon>Fungi</taxon>
        <taxon>Dikarya</taxon>
        <taxon>Ascomycota</taxon>
        <taxon>Pezizomycotina</taxon>
        <taxon>Eurotiomycetes</taxon>
        <taxon>Chaetothyriomycetidae</taxon>
        <taxon>Verrucariales</taxon>
        <taxon>Verrucariaceae</taxon>
        <taxon>Endocarpon</taxon>
    </lineage>
</organism>
<accession>U1HIH3</accession>
<comment type="similarity">
    <text evidence="1">Belongs to the MIT1/WOR1 family.</text>
</comment>
<dbReference type="RefSeq" id="XP_007805653.1">
    <property type="nucleotide sequence ID" value="XM_007807462.1"/>
</dbReference>
<dbReference type="AlphaFoldDB" id="U1HIH3"/>
<keyword evidence="5" id="KW-1185">Reference proteome</keyword>
<dbReference type="Proteomes" id="UP000019373">
    <property type="component" value="Unassembled WGS sequence"/>
</dbReference>
<evidence type="ECO:0000259" key="3">
    <source>
        <dbReference type="PROSITE" id="PS00028"/>
    </source>
</evidence>
<dbReference type="PANTHER" id="PTHR28027">
    <property type="entry name" value="TRANSCRIPTIONAL REGULATOR MIT1"/>
    <property type="match status" value="1"/>
</dbReference>
<evidence type="ECO:0000313" key="5">
    <source>
        <dbReference type="Proteomes" id="UP000019373"/>
    </source>
</evidence>
<evidence type="ECO:0000256" key="2">
    <source>
        <dbReference type="SAM" id="MobiDB-lite"/>
    </source>
</evidence>
<evidence type="ECO:0000256" key="1">
    <source>
        <dbReference type="ARBA" id="ARBA00008359"/>
    </source>
</evidence>
<dbReference type="OrthoDB" id="4190313at2759"/>
<dbReference type="PANTHER" id="PTHR28027:SF2">
    <property type="entry name" value="TRANSCRIPTIONAL REGULATOR MIT1"/>
    <property type="match status" value="1"/>
</dbReference>
<dbReference type="InterPro" id="IPR018608">
    <property type="entry name" value="Gti1/Pac2"/>
</dbReference>
<name>U1HIH3_ENDPU</name>
<dbReference type="GO" id="GO:0003677">
    <property type="term" value="F:DNA binding"/>
    <property type="evidence" value="ECO:0007669"/>
    <property type="project" value="TreeGrafter"/>
</dbReference>
<evidence type="ECO:0000313" key="4">
    <source>
        <dbReference type="EMBL" id="ERF68669.1"/>
    </source>
</evidence>
<dbReference type="eggNOG" id="KOG4476">
    <property type="taxonomic scope" value="Eukaryota"/>
</dbReference>
<dbReference type="GeneID" id="19240678"/>
<sequence>MNPKTPPPTPVSNPVCPTYGPWKLVSVPASEIESDTSQWSQELSKLEVSIIGKHSDDAYEVAIDPLHLLGLKSQPWYMNLNDNPIQPGERQKDIYGINAATKKAREQWLQRAAGVIRSGHQPEVNEAYRDHARSNGLHEELARAILIHDIKTSIPLVQQKLAQNCVLLFLNLEKDHSSSAAYNYLRSDQDELLESLQCSLRIPIPPKRTKCDETQITSLIRALLELSGGRVEVQQHGFIEEYTASENADLYASVFNITRLRQFGDFDPKEMCKMLSKSVAFSEMAISIRYVEESTAKMMDSLQVGFRKGYLELPSQVLSGLGVGQIDTFEAYLTHTYRTIPPLQRPENNTLLLLTWSTVVSDRQLDVLREWASSENGLYKQLIRDFRDPQTAEQLVLIMAALMSYRRLLPDLSDDSERPIRGSYLADLDALLNGCSLGNSGIIAQRMVFSLIRVFRSSGNQFGELTTFLETVLDREPPLLHVFDGFCDQYWNRRIDSHTRHTHEIVMVELSHLKLPKLREDGDPDWVTVTLPEALPVQDHSQKPYSDHTLPAVKTKSMEQSHGDHPPKIDIPHTIEVSTAPRIAEDMTASCIGAEFSSKVLLPPLGFRGDQYTLIRMFRVEDENVLQKLDANIGKVNEVPCIEELSDGSWEICILQSHRRIVKDELCKIFPGSNVDLYYDPLEPTAKDSKIWGYDKAKRLYEVWFFDRAIRVIKEAWSAGAACYAYRLKVMSGLSVDFTLMPTYQGYLQSKEDAVYLLEACLSGKLAHSCRGPQDGEATISGNIFVWEASITGIDCWRDGMEWTIWEEDGFEVGKAIDDSGLMKKTFNIPAYERIHHVVSYYTACDAQTLAQPSKELDLGPFSNLVSSFDAQPQHHFHGEIALRHRRHNHQRQGSPKNTQYACTFSKCFMKFESKYAWKLHENSQHFQVECWLCPFYPCTDSNQTSTYGNEDGNGQIKTRIFYSRRDYITHLQSVHSVNNDTVDQQIREQRIGRNCQSRYWCGFCGKIVPLQKKGLEGADERFDHIGGHFSGGEQIANYIEMDGSGVKGENRGGELDGCHTSITSSVDDAEVWPFQDGGARCNDGIHKTGMTREESVADADEWDDDFDSTPLLEQPCS</sequence>
<dbReference type="PROSITE" id="PS00028">
    <property type="entry name" value="ZINC_FINGER_C2H2_1"/>
    <property type="match status" value="1"/>
</dbReference>
<proteinExistence type="inferred from homology"/>
<feature type="region of interest" description="Disordered" evidence="2">
    <location>
        <begin position="1093"/>
        <end position="1118"/>
    </location>
</feature>
<feature type="compositionally biased region" description="Acidic residues" evidence="2">
    <location>
        <begin position="1097"/>
        <end position="1108"/>
    </location>
</feature>
<gene>
    <name evidence="4" type="ORF">EPUS_05730</name>
</gene>
<dbReference type="EMBL" id="KE721500">
    <property type="protein sequence ID" value="ERF68669.1"/>
    <property type="molecule type" value="Genomic_DNA"/>
</dbReference>
<reference evidence="5" key="1">
    <citation type="journal article" date="2014" name="BMC Genomics">
        <title>Genome characteristics reveal the impact of lichenization on lichen-forming fungus Endocarpon pusillum Hedwig (Verrucariales, Ascomycota).</title>
        <authorList>
            <person name="Wang Y.-Y."/>
            <person name="Liu B."/>
            <person name="Zhang X.-Y."/>
            <person name="Zhou Q.-M."/>
            <person name="Zhang T."/>
            <person name="Li H."/>
            <person name="Yu Y.-F."/>
            <person name="Zhang X.-L."/>
            <person name="Hao X.-Y."/>
            <person name="Wang M."/>
            <person name="Wang L."/>
            <person name="Wei J.-C."/>
        </authorList>
    </citation>
    <scope>NUCLEOTIDE SEQUENCE [LARGE SCALE GENOMIC DNA]</scope>
    <source>
        <strain evidence="5">Z07020 / HMAS-L-300199</strain>
    </source>
</reference>